<evidence type="ECO:0000256" key="1">
    <source>
        <dbReference type="SAM" id="SignalP"/>
    </source>
</evidence>
<dbReference type="GO" id="GO:0016740">
    <property type="term" value="F:transferase activity"/>
    <property type="evidence" value="ECO:0007669"/>
    <property type="project" value="UniProtKB-KW"/>
</dbReference>
<protein>
    <submittedName>
        <fullName evidence="3">Rhodanese-related sulfurtransferase</fullName>
    </submittedName>
</protein>
<keyword evidence="4" id="KW-1185">Reference proteome</keyword>
<dbReference type="Proteomes" id="UP000189933">
    <property type="component" value="Unassembled WGS sequence"/>
</dbReference>
<dbReference type="Pfam" id="PF00581">
    <property type="entry name" value="Rhodanese"/>
    <property type="match status" value="1"/>
</dbReference>
<dbReference type="AlphaFoldDB" id="A0A1T4QUR6"/>
<dbReference type="PANTHER" id="PTHR43031">
    <property type="entry name" value="FAD-DEPENDENT OXIDOREDUCTASE"/>
    <property type="match status" value="1"/>
</dbReference>
<name>A0A1T4QUR6_9FIRM</name>
<dbReference type="RefSeq" id="WP_078665848.1">
    <property type="nucleotide sequence ID" value="NZ_FUXM01000022.1"/>
</dbReference>
<dbReference type="InterPro" id="IPR050229">
    <property type="entry name" value="GlpE_sulfurtransferase"/>
</dbReference>
<keyword evidence="3" id="KW-0808">Transferase</keyword>
<sequence length="140" mass="15095">MKKWLLITLLSGLLIVTGCAKQETTQSGGETATQQQAQATYQDISGEELQAMLAKGEKVTVIDVREPFEYEAGHIKEARLIPMGEIPGKLGELDKNQTIVVVCASGSRSAQVAQYLGEQGFTRVKNLAGGMMAWPGEVVK</sequence>
<accession>A0A1T4QUR6</accession>
<feature type="chain" id="PRO_5038442026" evidence="1">
    <location>
        <begin position="21"/>
        <end position="140"/>
    </location>
</feature>
<dbReference type="Gene3D" id="3.40.250.10">
    <property type="entry name" value="Rhodanese-like domain"/>
    <property type="match status" value="1"/>
</dbReference>
<dbReference type="PROSITE" id="PS50206">
    <property type="entry name" value="RHODANESE_3"/>
    <property type="match status" value="1"/>
</dbReference>
<reference evidence="4" key="1">
    <citation type="submission" date="2017-02" db="EMBL/GenBank/DDBJ databases">
        <authorList>
            <person name="Varghese N."/>
            <person name="Submissions S."/>
        </authorList>
    </citation>
    <scope>NUCLEOTIDE SEQUENCE [LARGE SCALE GENOMIC DNA]</scope>
    <source>
        <strain evidence="4">DSM 16521</strain>
    </source>
</reference>
<evidence type="ECO:0000313" key="4">
    <source>
        <dbReference type="Proteomes" id="UP000189933"/>
    </source>
</evidence>
<dbReference type="InterPro" id="IPR001763">
    <property type="entry name" value="Rhodanese-like_dom"/>
</dbReference>
<keyword evidence="1" id="KW-0732">Signal</keyword>
<dbReference type="SMART" id="SM00450">
    <property type="entry name" value="RHOD"/>
    <property type="match status" value="1"/>
</dbReference>
<proteinExistence type="predicted"/>
<feature type="signal peptide" evidence="1">
    <location>
        <begin position="1"/>
        <end position="20"/>
    </location>
</feature>
<evidence type="ECO:0000259" key="2">
    <source>
        <dbReference type="PROSITE" id="PS50206"/>
    </source>
</evidence>
<gene>
    <name evidence="3" type="ORF">SAMN02745885_01808</name>
</gene>
<dbReference type="EMBL" id="FUXM01000022">
    <property type="protein sequence ID" value="SKA07445.1"/>
    <property type="molecule type" value="Genomic_DNA"/>
</dbReference>
<dbReference type="OrthoDB" id="9800872at2"/>
<feature type="domain" description="Rhodanese" evidence="2">
    <location>
        <begin position="55"/>
        <end position="140"/>
    </location>
</feature>
<dbReference type="PANTHER" id="PTHR43031:SF17">
    <property type="entry name" value="SULFURTRANSFERASE YTWF-RELATED"/>
    <property type="match status" value="1"/>
</dbReference>
<dbReference type="PROSITE" id="PS51257">
    <property type="entry name" value="PROKAR_LIPOPROTEIN"/>
    <property type="match status" value="1"/>
</dbReference>
<dbReference type="InterPro" id="IPR036873">
    <property type="entry name" value="Rhodanese-like_dom_sf"/>
</dbReference>
<dbReference type="SUPFAM" id="SSF52821">
    <property type="entry name" value="Rhodanese/Cell cycle control phosphatase"/>
    <property type="match status" value="1"/>
</dbReference>
<evidence type="ECO:0000313" key="3">
    <source>
        <dbReference type="EMBL" id="SKA07445.1"/>
    </source>
</evidence>
<organism evidence="3 4">
    <name type="scientific">Carboxydocella sporoproducens DSM 16521</name>
    <dbReference type="NCBI Taxonomy" id="1121270"/>
    <lineage>
        <taxon>Bacteria</taxon>
        <taxon>Bacillati</taxon>
        <taxon>Bacillota</taxon>
        <taxon>Clostridia</taxon>
        <taxon>Eubacteriales</taxon>
        <taxon>Clostridiales Family XVI. Incertae Sedis</taxon>
        <taxon>Carboxydocella</taxon>
    </lineage>
</organism>
<dbReference type="CDD" id="cd00158">
    <property type="entry name" value="RHOD"/>
    <property type="match status" value="1"/>
</dbReference>